<dbReference type="InterPro" id="IPR050354">
    <property type="entry name" value="F-box/kelch-repeat_ARATH"/>
</dbReference>
<proteinExistence type="predicted"/>
<dbReference type="InterPro" id="IPR036047">
    <property type="entry name" value="F-box-like_dom_sf"/>
</dbReference>
<name>A0A6D2IFE4_9BRAS</name>
<evidence type="ECO:0000259" key="2">
    <source>
        <dbReference type="SMART" id="SM00256"/>
    </source>
</evidence>
<accession>A0A6D2IFE4</accession>
<sequence length="349" mass="39374">MFSSEKKNGNKTTENKPLRKPSPLLPPTPNPKLPDDLLLRCFARVSRLYYPTLSLVSKSFRSLLASPELYQTRSQLDRTESCLYVCLTLPPDPKPRWFTLCRRPNRTLTKKKKKKKLSSNLLVPVASPRSAPVRSSFVAVGSDIYQIGGLIRGVLPTSTVSIFDFRSHSWHQAPNLQAARVHPFAKTIDGKIYVKGGRSSSNYRSANLVDVFDPETQTWTHESKEWNSLDDYHGVVSQCSSFCCLIDNVLYRYDGKARDWRILKGLEGMSEFSIGWSQFRLADYGGNMAVIWDRIDRSSDCNKETTIWCAEIALERCGSEGISGTVQWSDAVLKVPTCFRFVDVVSATV</sequence>
<evidence type="ECO:0000256" key="1">
    <source>
        <dbReference type="SAM" id="MobiDB-lite"/>
    </source>
</evidence>
<dbReference type="SUPFAM" id="SSF117281">
    <property type="entry name" value="Kelch motif"/>
    <property type="match status" value="1"/>
</dbReference>
<feature type="region of interest" description="Disordered" evidence="1">
    <location>
        <begin position="1"/>
        <end position="31"/>
    </location>
</feature>
<dbReference type="CDD" id="cd22152">
    <property type="entry name" value="F-box_AtAFR-like"/>
    <property type="match status" value="1"/>
</dbReference>
<dbReference type="PANTHER" id="PTHR24414">
    <property type="entry name" value="F-BOX/KELCH-REPEAT PROTEIN SKIP4"/>
    <property type="match status" value="1"/>
</dbReference>
<comment type="caution">
    <text evidence="3">The sequence shown here is derived from an EMBL/GenBank/DDBJ whole genome shotgun (WGS) entry which is preliminary data.</text>
</comment>
<feature type="domain" description="F-box" evidence="2">
    <location>
        <begin position="33"/>
        <end position="73"/>
    </location>
</feature>
<dbReference type="Gene3D" id="2.120.10.80">
    <property type="entry name" value="Kelch-type beta propeller"/>
    <property type="match status" value="1"/>
</dbReference>
<evidence type="ECO:0000313" key="3">
    <source>
        <dbReference type="EMBL" id="CAA7023933.1"/>
    </source>
</evidence>
<dbReference type="InterPro" id="IPR057499">
    <property type="entry name" value="Kelch_FKB95"/>
</dbReference>
<dbReference type="Pfam" id="PF25210">
    <property type="entry name" value="Kelch_FKB95"/>
    <property type="match status" value="2"/>
</dbReference>
<dbReference type="InterPro" id="IPR001810">
    <property type="entry name" value="F-box_dom"/>
</dbReference>
<feature type="compositionally biased region" description="Basic and acidic residues" evidence="1">
    <location>
        <begin position="1"/>
        <end position="17"/>
    </location>
</feature>
<protein>
    <recommendedName>
        <fullName evidence="2">F-box domain-containing protein</fullName>
    </recommendedName>
</protein>
<keyword evidence="4" id="KW-1185">Reference proteome</keyword>
<organism evidence="3 4">
    <name type="scientific">Microthlaspi erraticum</name>
    <dbReference type="NCBI Taxonomy" id="1685480"/>
    <lineage>
        <taxon>Eukaryota</taxon>
        <taxon>Viridiplantae</taxon>
        <taxon>Streptophyta</taxon>
        <taxon>Embryophyta</taxon>
        <taxon>Tracheophyta</taxon>
        <taxon>Spermatophyta</taxon>
        <taxon>Magnoliopsida</taxon>
        <taxon>eudicotyledons</taxon>
        <taxon>Gunneridae</taxon>
        <taxon>Pentapetalae</taxon>
        <taxon>rosids</taxon>
        <taxon>malvids</taxon>
        <taxon>Brassicales</taxon>
        <taxon>Brassicaceae</taxon>
        <taxon>Coluteocarpeae</taxon>
        <taxon>Microthlaspi</taxon>
    </lineage>
</organism>
<evidence type="ECO:0000313" key="4">
    <source>
        <dbReference type="Proteomes" id="UP000467841"/>
    </source>
</evidence>
<dbReference type="EMBL" id="CACVBM020000843">
    <property type="protein sequence ID" value="CAA7023933.1"/>
    <property type="molecule type" value="Genomic_DNA"/>
</dbReference>
<dbReference type="OrthoDB" id="7909926at2759"/>
<dbReference type="SUPFAM" id="SSF81383">
    <property type="entry name" value="F-box domain"/>
    <property type="match status" value="1"/>
</dbReference>
<dbReference type="InterPro" id="IPR015915">
    <property type="entry name" value="Kelch-typ_b-propeller"/>
</dbReference>
<dbReference type="SMART" id="SM00256">
    <property type="entry name" value="FBOX"/>
    <property type="match status" value="1"/>
</dbReference>
<dbReference type="Pfam" id="PF00646">
    <property type="entry name" value="F-box"/>
    <property type="match status" value="1"/>
</dbReference>
<reference evidence="3" key="1">
    <citation type="submission" date="2020-01" db="EMBL/GenBank/DDBJ databases">
        <authorList>
            <person name="Mishra B."/>
        </authorList>
    </citation>
    <scope>NUCLEOTIDE SEQUENCE [LARGE SCALE GENOMIC DNA]</scope>
</reference>
<dbReference type="AlphaFoldDB" id="A0A6D2IFE4"/>
<dbReference type="Proteomes" id="UP000467841">
    <property type="component" value="Unassembled WGS sequence"/>
</dbReference>
<gene>
    <name evidence="3" type="ORF">MERR_LOCUS11168</name>
</gene>
<dbReference type="PANTHER" id="PTHR24414:SF170">
    <property type="entry name" value="GENOME ASSEMBLY, CHROMOSOME: A04"/>
    <property type="match status" value="1"/>
</dbReference>